<dbReference type="InParanoid" id="A0A1X7TZA0"/>
<dbReference type="SUPFAM" id="SSF52949">
    <property type="entry name" value="Macro domain-like"/>
    <property type="match status" value="1"/>
</dbReference>
<dbReference type="PANTHER" id="PTHR14453:SF70">
    <property type="entry name" value="PROTEIN MONO-ADP-RIBOSYLTRANSFERASE PARP9"/>
    <property type="match status" value="1"/>
</dbReference>
<dbReference type="SUPFAM" id="SSF57850">
    <property type="entry name" value="RING/U-box"/>
    <property type="match status" value="1"/>
</dbReference>
<dbReference type="PANTHER" id="PTHR14453">
    <property type="entry name" value="PARP/ZINC FINGER CCCH TYPE DOMAIN CONTAINING PROTEIN"/>
    <property type="match status" value="1"/>
</dbReference>
<dbReference type="AlphaFoldDB" id="A0A1X7TZA0"/>
<dbReference type="eggNOG" id="KOG0297">
    <property type="taxonomic scope" value="Eukaryota"/>
</dbReference>
<reference evidence="13" key="2">
    <citation type="submission" date="2017-05" db="UniProtKB">
        <authorList>
            <consortium name="EnsemblMetazoa"/>
        </authorList>
    </citation>
    <scope>IDENTIFICATION</scope>
</reference>
<name>A0A1X7TZA0_AMPQE</name>
<dbReference type="InterPro" id="IPR013083">
    <property type="entry name" value="Znf_RING/FYVE/PHD"/>
</dbReference>
<dbReference type="Proteomes" id="UP000007879">
    <property type="component" value="Unassembled WGS sequence"/>
</dbReference>
<evidence type="ECO:0000313" key="13">
    <source>
        <dbReference type="EnsemblMetazoa" id="Aqu2.1.20849_001"/>
    </source>
</evidence>
<dbReference type="PROSITE" id="PS50089">
    <property type="entry name" value="ZF_RING_2"/>
    <property type="match status" value="1"/>
</dbReference>
<keyword evidence="3" id="KW-0808">Transferase</keyword>
<organism evidence="13">
    <name type="scientific">Amphimedon queenslandica</name>
    <name type="common">Sponge</name>
    <dbReference type="NCBI Taxonomy" id="400682"/>
    <lineage>
        <taxon>Eukaryota</taxon>
        <taxon>Metazoa</taxon>
        <taxon>Porifera</taxon>
        <taxon>Demospongiae</taxon>
        <taxon>Heteroscleromorpha</taxon>
        <taxon>Haplosclerida</taxon>
        <taxon>Niphatidae</taxon>
        <taxon>Amphimedon</taxon>
    </lineage>
</organism>
<dbReference type="InterPro" id="IPR002589">
    <property type="entry name" value="Macro_dom"/>
</dbReference>
<proteinExistence type="predicted"/>
<keyword evidence="4 8" id="KW-0863">Zinc-finger</keyword>
<dbReference type="GO" id="GO:0003950">
    <property type="term" value="F:NAD+ poly-ADP-ribosyltransferase activity"/>
    <property type="evidence" value="ECO:0007669"/>
    <property type="project" value="TreeGrafter"/>
</dbReference>
<dbReference type="SMART" id="SM00506">
    <property type="entry name" value="A1pp"/>
    <property type="match status" value="1"/>
</dbReference>
<evidence type="ECO:0000313" key="14">
    <source>
        <dbReference type="Proteomes" id="UP000007879"/>
    </source>
</evidence>
<protein>
    <recommendedName>
        <fullName evidence="15">RING-type domain-containing protein</fullName>
    </recommendedName>
</protein>
<evidence type="ECO:0000256" key="9">
    <source>
        <dbReference type="SAM" id="Coils"/>
    </source>
</evidence>
<dbReference type="EnsemblMetazoa" id="XM_020001282.1">
    <property type="protein sequence ID" value="XP_019856841.1"/>
    <property type="gene ID" value="LOC109585281"/>
</dbReference>
<dbReference type="GO" id="GO:1990404">
    <property type="term" value="F:NAD+-protein mono-ADP-ribosyltransferase activity"/>
    <property type="evidence" value="ECO:0007669"/>
    <property type="project" value="TreeGrafter"/>
</dbReference>
<dbReference type="KEGG" id="aqu:109585281"/>
<dbReference type="eggNOG" id="KOG2633">
    <property type="taxonomic scope" value="Eukaryota"/>
</dbReference>
<evidence type="ECO:0008006" key="15">
    <source>
        <dbReference type="Google" id="ProtNLM"/>
    </source>
</evidence>
<keyword evidence="6" id="KW-0520">NAD</keyword>
<evidence type="ECO:0000259" key="11">
    <source>
        <dbReference type="PROSITE" id="PS50089"/>
    </source>
</evidence>
<feature type="region of interest" description="Disordered" evidence="10">
    <location>
        <begin position="269"/>
        <end position="321"/>
    </location>
</feature>
<sequence>MAAKGGECSAVQSEFHSISFQDAEKEEEPTFIEQPPDRFNCLICHCVMREPHIVMCCSRKMCRDCIQRVHISSQPCPYCREPNFNSFLERQLNSEILDLKVRCTHHYNGCEWVGELRDLKKHTNPVDGSCRFVKVKCPFGCPVVYLRKNAIDHESICTNLPPERQVKRITEQFKDELQATLNQFQELYKSESARVKELTTQLEALKESHKKEQQHQEKMKYQFEAEKKQLLEESKQQIALLSESLRAEFDQQMKIKNEEHQQQMMQMQKEFEKKERERSEAVNKQLAELKEKKDKLSRSTELKELPQDEHKPRMEESKEESKDIYHSRTFFGLSKDVLLLMPKVREDCSKNMQFFPEERKVVVLASSEEEKEQCVTQFQNTYQEIIKNRQLKSGSLEIPPAFQMENMFDIIEEFDSNYNQCHFSCDEKARMVRIVSMSSRQFDQAKKLLGDRLAGEKFEEKTGKKKEEQGGKAAGATGVKISTKTGSFEVLLINEGRWLTVKRSNLVEEEVDAIVNAANSRLEHAGGVAGALNKASNGELQKASDTYVRNYGQVLVGGVAVTSAGGKLKCKRVIHAVGPTFSRQMTDFQCSQLICQAITNSLVEADKMKAVSVSFPALSTGIFAVDKSLAAEAIIQAITKYRYTSSKLLTDIRIVILDEETYSVFAQHLVAVKTQPSKMELPPSMKPKQYRMFRVSSK</sequence>
<dbReference type="Pfam" id="PF01661">
    <property type="entry name" value="Macro"/>
    <property type="match status" value="1"/>
</dbReference>
<dbReference type="GO" id="GO:0044389">
    <property type="term" value="F:ubiquitin-like protein ligase binding"/>
    <property type="evidence" value="ECO:0007669"/>
    <property type="project" value="TreeGrafter"/>
</dbReference>
<feature type="domain" description="Macro" evidence="12">
    <location>
        <begin position="486"/>
        <end position="673"/>
    </location>
</feature>
<evidence type="ECO:0000256" key="1">
    <source>
        <dbReference type="ARBA" id="ARBA00004123"/>
    </source>
</evidence>
<dbReference type="GO" id="GO:0005737">
    <property type="term" value="C:cytoplasm"/>
    <property type="evidence" value="ECO:0007669"/>
    <property type="project" value="TreeGrafter"/>
</dbReference>
<dbReference type="GO" id="GO:0003714">
    <property type="term" value="F:transcription corepressor activity"/>
    <property type="evidence" value="ECO:0007669"/>
    <property type="project" value="TreeGrafter"/>
</dbReference>
<evidence type="ECO:0000256" key="3">
    <source>
        <dbReference type="ARBA" id="ARBA00022679"/>
    </source>
</evidence>
<keyword evidence="4 8" id="KW-0479">Metal-binding</keyword>
<dbReference type="GO" id="GO:0008270">
    <property type="term" value="F:zinc ion binding"/>
    <property type="evidence" value="ECO:0007669"/>
    <property type="project" value="UniProtKB-KW"/>
</dbReference>
<feature type="coiled-coil region" evidence="9">
    <location>
        <begin position="174"/>
        <end position="215"/>
    </location>
</feature>
<dbReference type="InterPro" id="IPR043472">
    <property type="entry name" value="Macro_dom-like"/>
</dbReference>
<keyword evidence="14" id="KW-1185">Reference proteome</keyword>
<evidence type="ECO:0000256" key="10">
    <source>
        <dbReference type="SAM" id="MobiDB-lite"/>
    </source>
</evidence>
<evidence type="ECO:0000256" key="6">
    <source>
        <dbReference type="ARBA" id="ARBA00023027"/>
    </source>
</evidence>
<gene>
    <name evidence="13" type="primary">109585281</name>
</gene>
<dbReference type="InterPro" id="IPR001841">
    <property type="entry name" value="Znf_RING"/>
</dbReference>
<dbReference type="CDD" id="cd02907">
    <property type="entry name" value="Macro_Af1521_BAL-like"/>
    <property type="match status" value="1"/>
</dbReference>
<accession>A0A1X7TZA0</accession>
<evidence type="ECO:0000256" key="7">
    <source>
        <dbReference type="ARBA" id="ARBA00023242"/>
    </source>
</evidence>
<dbReference type="GO" id="GO:0005634">
    <property type="term" value="C:nucleus"/>
    <property type="evidence" value="ECO:0007669"/>
    <property type="project" value="UniProtKB-SubCell"/>
</dbReference>
<feature type="domain" description="RING-type" evidence="11">
    <location>
        <begin position="41"/>
        <end position="80"/>
    </location>
</feature>
<reference evidence="14" key="1">
    <citation type="journal article" date="2010" name="Nature">
        <title>The Amphimedon queenslandica genome and the evolution of animal complexity.</title>
        <authorList>
            <person name="Srivastava M."/>
            <person name="Simakov O."/>
            <person name="Chapman J."/>
            <person name="Fahey B."/>
            <person name="Gauthier M.E."/>
            <person name="Mitros T."/>
            <person name="Richards G.S."/>
            <person name="Conaco C."/>
            <person name="Dacre M."/>
            <person name="Hellsten U."/>
            <person name="Larroux C."/>
            <person name="Putnam N.H."/>
            <person name="Stanke M."/>
            <person name="Adamska M."/>
            <person name="Darling A."/>
            <person name="Degnan S.M."/>
            <person name="Oakley T.H."/>
            <person name="Plachetzki D.C."/>
            <person name="Zhai Y."/>
            <person name="Adamski M."/>
            <person name="Calcino A."/>
            <person name="Cummins S.F."/>
            <person name="Goodstein D.M."/>
            <person name="Harris C."/>
            <person name="Jackson D.J."/>
            <person name="Leys S.P."/>
            <person name="Shu S."/>
            <person name="Woodcroft B.J."/>
            <person name="Vervoort M."/>
            <person name="Kosik K.S."/>
            <person name="Manning G."/>
            <person name="Degnan B.M."/>
            <person name="Rokhsar D.S."/>
        </authorList>
    </citation>
    <scope>NUCLEOTIDE SEQUENCE [LARGE SCALE GENOMIC DNA]</scope>
</reference>
<dbReference type="SUPFAM" id="SSF49599">
    <property type="entry name" value="TRAF domain-like"/>
    <property type="match status" value="1"/>
</dbReference>
<keyword evidence="9" id="KW-0175">Coiled coil</keyword>
<dbReference type="Gene3D" id="3.30.40.10">
    <property type="entry name" value="Zinc/RING finger domain, C3HC4 (zinc finger)"/>
    <property type="match status" value="1"/>
</dbReference>
<dbReference type="GO" id="GO:0070212">
    <property type="term" value="P:protein poly-ADP-ribosylation"/>
    <property type="evidence" value="ECO:0007669"/>
    <property type="project" value="TreeGrafter"/>
</dbReference>
<evidence type="ECO:0000256" key="2">
    <source>
        <dbReference type="ARBA" id="ARBA00022676"/>
    </source>
</evidence>
<evidence type="ECO:0000256" key="5">
    <source>
        <dbReference type="ARBA" id="ARBA00022833"/>
    </source>
</evidence>
<evidence type="ECO:0000256" key="4">
    <source>
        <dbReference type="ARBA" id="ARBA00022771"/>
    </source>
</evidence>
<evidence type="ECO:0000256" key="8">
    <source>
        <dbReference type="PROSITE-ProRule" id="PRU00175"/>
    </source>
</evidence>
<dbReference type="InterPro" id="IPR052056">
    <property type="entry name" value="Mono-ARTD/PARP"/>
</dbReference>
<evidence type="ECO:0000259" key="12">
    <source>
        <dbReference type="PROSITE" id="PS51154"/>
    </source>
</evidence>
<dbReference type="GO" id="GO:0060335">
    <property type="term" value="P:positive regulation of type II interferon-mediated signaling pathway"/>
    <property type="evidence" value="ECO:0007669"/>
    <property type="project" value="TreeGrafter"/>
</dbReference>
<dbReference type="Gene3D" id="3.40.220.10">
    <property type="entry name" value="Leucine Aminopeptidase, subunit E, domain 1"/>
    <property type="match status" value="1"/>
</dbReference>
<dbReference type="OrthoDB" id="6133115at2759"/>
<keyword evidence="5" id="KW-0862">Zinc</keyword>
<dbReference type="EnsemblMetazoa" id="Aqu2.1.20849_001">
    <property type="protein sequence ID" value="Aqu2.1.20849_001"/>
    <property type="gene ID" value="Aqu2.1.20849"/>
</dbReference>
<dbReference type="GO" id="GO:0010629">
    <property type="term" value="P:negative regulation of gene expression"/>
    <property type="evidence" value="ECO:0007669"/>
    <property type="project" value="TreeGrafter"/>
</dbReference>
<comment type="subcellular location">
    <subcellularLocation>
        <location evidence="1">Nucleus</location>
    </subcellularLocation>
</comment>
<keyword evidence="7" id="KW-0539">Nucleus</keyword>
<dbReference type="PROSITE" id="PS51154">
    <property type="entry name" value="MACRO"/>
    <property type="match status" value="1"/>
</dbReference>
<keyword evidence="2" id="KW-0328">Glycosyltransferase</keyword>